<protein>
    <recommendedName>
        <fullName evidence="5">Chitin synthesis regulation, Congo red resistance, RCR protein</fullName>
    </recommendedName>
</protein>
<dbReference type="EMBL" id="JBFCZG010000002">
    <property type="protein sequence ID" value="KAL3426435.1"/>
    <property type="molecule type" value="Genomic_DNA"/>
</dbReference>
<keyword evidence="4" id="KW-1185">Reference proteome</keyword>
<proteinExistence type="predicted"/>
<keyword evidence="2" id="KW-0812">Transmembrane</keyword>
<keyword evidence="2" id="KW-1133">Transmembrane helix</keyword>
<evidence type="ECO:0008006" key="5">
    <source>
        <dbReference type="Google" id="ProtNLM"/>
    </source>
</evidence>
<organism evidence="3 4">
    <name type="scientific">Phlyctema vagabunda</name>
    <dbReference type="NCBI Taxonomy" id="108571"/>
    <lineage>
        <taxon>Eukaryota</taxon>
        <taxon>Fungi</taxon>
        <taxon>Dikarya</taxon>
        <taxon>Ascomycota</taxon>
        <taxon>Pezizomycotina</taxon>
        <taxon>Leotiomycetes</taxon>
        <taxon>Helotiales</taxon>
        <taxon>Dermateaceae</taxon>
        <taxon>Phlyctema</taxon>
    </lineage>
</organism>
<accession>A0ABR4PSX2</accession>
<gene>
    <name evidence="3" type="ORF">PVAG01_03226</name>
</gene>
<keyword evidence="2" id="KW-0472">Membrane</keyword>
<name>A0ABR4PSX2_9HELO</name>
<feature type="transmembrane region" description="Helical" evidence="2">
    <location>
        <begin position="44"/>
        <end position="65"/>
    </location>
</feature>
<evidence type="ECO:0000313" key="3">
    <source>
        <dbReference type="EMBL" id="KAL3426435.1"/>
    </source>
</evidence>
<evidence type="ECO:0000256" key="2">
    <source>
        <dbReference type="SAM" id="Phobius"/>
    </source>
</evidence>
<evidence type="ECO:0000313" key="4">
    <source>
        <dbReference type="Proteomes" id="UP001629113"/>
    </source>
</evidence>
<dbReference type="Proteomes" id="UP001629113">
    <property type="component" value="Unassembled WGS sequence"/>
</dbReference>
<reference evidence="3 4" key="1">
    <citation type="submission" date="2024-06" db="EMBL/GenBank/DDBJ databases">
        <title>Complete genome of Phlyctema vagabunda strain 19-DSS-EL-015.</title>
        <authorList>
            <person name="Fiorenzani C."/>
        </authorList>
    </citation>
    <scope>NUCLEOTIDE SEQUENCE [LARGE SCALE GENOMIC DNA]</scope>
    <source>
        <strain evidence="3 4">19-DSS-EL-015</strain>
    </source>
</reference>
<evidence type="ECO:0000256" key="1">
    <source>
        <dbReference type="SAM" id="MobiDB-lite"/>
    </source>
</evidence>
<feature type="region of interest" description="Disordered" evidence="1">
    <location>
        <begin position="74"/>
        <end position="139"/>
    </location>
</feature>
<sequence>MDIKGTMNTLLARAVLESRATCTTGRYPYRRTYRCSAWQRFGRWVVAGILVLMGLIFIALFLCLAARRKRRARKYATNPTPMAATHQTYPDQNQGYGYNNGPQQEYGNANNYGQNPPYQQAGYAPPPGPPPATYQGGYK</sequence>
<feature type="compositionally biased region" description="Polar residues" evidence="1">
    <location>
        <begin position="77"/>
        <end position="114"/>
    </location>
</feature>
<comment type="caution">
    <text evidence="3">The sequence shown here is derived from an EMBL/GenBank/DDBJ whole genome shotgun (WGS) entry which is preliminary data.</text>
</comment>